<organism evidence="2">
    <name type="scientific">Hellea balneolensis</name>
    <dbReference type="NCBI Taxonomy" id="287478"/>
    <lineage>
        <taxon>Bacteria</taxon>
        <taxon>Pseudomonadati</taxon>
        <taxon>Pseudomonadota</taxon>
        <taxon>Alphaproteobacteria</taxon>
        <taxon>Maricaulales</taxon>
        <taxon>Robiginitomaculaceae</taxon>
        <taxon>Hellea</taxon>
    </lineage>
</organism>
<evidence type="ECO:0000259" key="1">
    <source>
        <dbReference type="Pfam" id="PF00561"/>
    </source>
</evidence>
<feature type="domain" description="AB hydrolase-1" evidence="1">
    <location>
        <begin position="49"/>
        <end position="135"/>
    </location>
</feature>
<comment type="caution">
    <text evidence="2">The sequence shown here is derived from an EMBL/GenBank/DDBJ whole genome shotgun (WGS) entry which is preliminary data.</text>
</comment>
<proteinExistence type="predicted"/>
<name>A0A7V5NX60_9PROT</name>
<keyword evidence="2" id="KW-0378">Hydrolase</keyword>
<sequence>MPEVIIAGPEGRLEGRYHPSDDPAAPCAIILSPHPKAGGHMDHRIPVAMYECFKRRGFAVLRFNFRGVGRSKGTYDHGQGELQDAAYALDYLQSFNQNAPFTWVAGYSFGAWIGMQLLMRRPEVAGFIAMSLPTNTYDLAFLAPCPTSGLLVYGSEDMVVPPEEVERALENIRIQKGKSITAKEIQGAGHFYEGHLDEAMRVIEDYLDEHLDEQYCPPRSPDMLGFRP</sequence>
<dbReference type="SUPFAM" id="SSF53474">
    <property type="entry name" value="alpha/beta-Hydrolases"/>
    <property type="match status" value="1"/>
</dbReference>
<dbReference type="Proteomes" id="UP000885806">
    <property type="component" value="Unassembled WGS sequence"/>
</dbReference>
<protein>
    <submittedName>
        <fullName evidence="2">Alpha/beta hydrolase</fullName>
    </submittedName>
</protein>
<dbReference type="InterPro" id="IPR000073">
    <property type="entry name" value="AB_hydrolase_1"/>
</dbReference>
<dbReference type="EMBL" id="DROP01000206">
    <property type="protein sequence ID" value="HHI88907.1"/>
    <property type="molecule type" value="Genomic_DNA"/>
</dbReference>
<dbReference type="AlphaFoldDB" id="A0A7V5NX60"/>
<accession>A0A7V5NX60</accession>
<evidence type="ECO:0000313" key="2">
    <source>
        <dbReference type="EMBL" id="HHI88907.1"/>
    </source>
</evidence>
<dbReference type="PANTHER" id="PTHR42103">
    <property type="entry name" value="ALPHA/BETA-HYDROLASES SUPERFAMILY PROTEIN"/>
    <property type="match status" value="1"/>
</dbReference>
<dbReference type="Gene3D" id="3.40.50.1820">
    <property type="entry name" value="alpha/beta hydrolase"/>
    <property type="match status" value="1"/>
</dbReference>
<reference evidence="2" key="1">
    <citation type="journal article" date="2020" name="mSystems">
        <title>Genome- and Community-Level Interaction Insights into Carbon Utilization and Element Cycling Functions of Hydrothermarchaeota in Hydrothermal Sediment.</title>
        <authorList>
            <person name="Zhou Z."/>
            <person name="Liu Y."/>
            <person name="Xu W."/>
            <person name="Pan J."/>
            <person name="Luo Z.H."/>
            <person name="Li M."/>
        </authorList>
    </citation>
    <scope>NUCLEOTIDE SEQUENCE [LARGE SCALE GENOMIC DNA]</scope>
    <source>
        <strain evidence="2">HyVt-538</strain>
    </source>
</reference>
<dbReference type="Pfam" id="PF00561">
    <property type="entry name" value="Abhydrolase_1"/>
    <property type="match status" value="1"/>
</dbReference>
<dbReference type="PANTHER" id="PTHR42103:SF2">
    <property type="entry name" value="AB HYDROLASE-1 DOMAIN-CONTAINING PROTEIN"/>
    <property type="match status" value="1"/>
</dbReference>
<dbReference type="GO" id="GO:0016787">
    <property type="term" value="F:hydrolase activity"/>
    <property type="evidence" value="ECO:0007669"/>
    <property type="project" value="UniProtKB-KW"/>
</dbReference>
<dbReference type="InterPro" id="IPR029058">
    <property type="entry name" value="AB_hydrolase_fold"/>
</dbReference>
<gene>
    <name evidence="2" type="ORF">ENK01_03045</name>
</gene>